<feature type="domain" description="DUF4806" evidence="2">
    <location>
        <begin position="116"/>
        <end position="194"/>
    </location>
</feature>
<dbReference type="EnsemblMetazoa" id="AARA014868-RA">
    <property type="protein sequence ID" value="AARA014868-PA"/>
    <property type="gene ID" value="AARA014868"/>
</dbReference>
<dbReference type="VEuPathDB" id="VectorBase:AARA014868"/>
<keyword evidence="4" id="KW-1185">Reference proteome</keyword>
<dbReference type="AlphaFoldDB" id="A0A182IHD7"/>
<evidence type="ECO:0000313" key="3">
    <source>
        <dbReference type="EnsemblMetazoa" id="AARA014868-PA"/>
    </source>
</evidence>
<feature type="region of interest" description="Disordered" evidence="1">
    <location>
        <begin position="1"/>
        <end position="34"/>
    </location>
</feature>
<name>A0A182IHD7_ANOAR</name>
<evidence type="ECO:0000256" key="1">
    <source>
        <dbReference type="SAM" id="MobiDB-lite"/>
    </source>
</evidence>
<dbReference type="Proteomes" id="UP000075840">
    <property type="component" value="Unassembled WGS sequence"/>
</dbReference>
<evidence type="ECO:0000259" key="2">
    <source>
        <dbReference type="Pfam" id="PF16064"/>
    </source>
</evidence>
<dbReference type="VEuPathDB" id="VectorBase:AARA21_011648"/>
<proteinExistence type="predicted"/>
<organism evidence="3 4">
    <name type="scientific">Anopheles arabiensis</name>
    <name type="common">Mosquito</name>
    <dbReference type="NCBI Taxonomy" id="7173"/>
    <lineage>
        <taxon>Eukaryota</taxon>
        <taxon>Metazoa</taxon>
        <taxon>Ecdysozoa</taxon>
        <taxon>Arthropoda</taxon>
        <taxon>Hexapoda</taxon>
        <taxon>Insecta</taxon>
        <taxon>Pterygota</taxon>
        <taxon>Neoptera</taxon>
        <taxon>Endopterygota</taxon>
        <taxon>Diptera</taxon>
        <taxon>Nematocera</taxon>
        <taxon>Culicoidea</taxon>
        <taxon>Culicidae</taxon>
        <taxon>Anophelinae</taxon>
        <taxon>Anopheles</taxon>
    </lineage>
</organism>
<reference evidence="3" key="1">
    <citation type="submission" date="2022-08" db="UniProtKB">
        <authorList>
            <consortium name="EnsemblMetazoa"/>
        </authorList>
    </citation>
    <scope>IDENTIFICATION</scope>
    <source>
        <strain evidence="3">Dongola</strain>
    </source>
</reference>
<dbReference type="InterPro" id="IPR032071">
    <property type="entry name" value="DUF4806"/>
</dbReference>
<evidence type="ECO:0000313" key="4">
    <source>
        <dbReference type="Proteomes" id="UP000075840"/>
    </source>
</evidence>
<accession>A0A182IHD7</accession>
<dbReference type="Pfam" id="PF16064">
    <property type="entry name" value="DUF4806"/>
    <property type="match status" value="1"/>
</dbReference>
<protein>
    <recommendedName>
        <fullName evidence="2">DUF4806 domain-containing protein</fullName>
    </recommendedName>
</protein>
<feature type="compositionally biased region" description="Polar residues" evidence="1">
    <location>
        <begin position="8"/>
        <end position="34"/>
    </location>
</feature>
<dbReference type="EMBL" id="APCN01006620">
    <property type="status" value="NOT_ANNOTATED_CDS"/>
    <property type="molecule type" value="Genomic_DNA"/>
</dbReference>
<sequence>SAGKPHPVTQTQQTIFSKTAGATPSPSKPSLQEQPMVNTELSGGLLDPDDTPFLITKNILRQLIRDEVTSVLQEQRDSFMEPMFRRMAGMEATFASLYNQISSQTNQTNVDPKVLENFEFDTIDSGEALTELDERLKNDDQYKNTFVAWVQRYINVPISTKRMSKLLKALFTPKFLCLLTWSGRGKRAMYTLSNYKGIIDLFKTVGSTELSKVGDREVADFFILKLRYATYYLSRQECNQTNR</sequence>